<feature type="coiled-coil region" evidence="1">
    <location>
        <begin position="82"/>
        <end position="118"/>
    </location>
</feature>
<accession>Q6IGK8</accession>
<reference evidence="2" key="1">
    <citation type="journal article" date="2003" name="Genome Biol.">
        <title>An integrated gene annotation and transcriptional profiling approach towards the full gene content of the Drosophila genome.</title>
        <authorList>
            <person name="Hild M."/>
            <person name="Beckmann B."/>
            <person name="Haas S.A."/>
            <person name="Koch B."/>
            <person name="Solovyev V."/>
            <person name="Busold C."/>
            <person name="Fellenberg K."/>
            <person name="Boutros M."/>
            <person name="Vingron M."/>
            <person name="Sauer F."/>
            <person name="Hoheisel J.D."/>
            <person name="Paro R."/>
        </authorList>
    </citation>
    <scope>NUCLEOTIDE SEQUENCE</scope>
</reference>
<sequence length="253" mass="29030">MNTMICGRKLSSLEVELPVLHSEKKLGSRLLSTQVVAGETVRMSSWRSWRIRARSCSSSGMRGQSGQTQQINSWQFVEPSSITRRQCETAQLQQQLKQQQQQQQQQQLRQLLQKARQQVMGRERDWVLMTEPWMQCIGSIVCAQIIEMPFGKFAASGCLSLGNWATGQLVCSMDSELGNRDTQPLERIHWAGLTLQWILGSITASTAIYMEQLPRSRLAWFTRLICSRLWTIQAHPQAVTTINQLQRLRMRHT</sequence>
<keyword evidence="1" id="KW-0175">Coiled coil</keyword>
<proteinExistence type="predicted"/>
<dbReference type="EMBL" id="BK003758">
    <property type="protein sequence ID" value="DAA02456.1"/>
    <property type="molecule type" value="Genomic_DNA"/>
</dbReference>
<organism evidence="2">
    <name type="scientific">Drosophila melanogaster</name>
    <name type="common">Fruit fly</name>
    <dbReference type="NCBI Taxonomy" id="7227"/>
    <lineage>
        <taxon>Eukaryota</taxon>
        <taxon>Metazoa</taxon>
        <taxon>Ecdysozoa</taxon>
        <taxon>Arthropoda</taxon>
        <taxon>Hexapoda</taxon>
        <taxon>Insecta</taxon>
        <taxon>Pterygota</taxon>
        <taxon>Neoptera</taxon>
        <taxon>Endopterygota</taxon>
        <taxon>Diptera</taxon>
        <taxon>Brachycera</taxon>
        <taxon>Muscomorpha</taxon>
        <taxon>Ephydroidea</taxon>
        <taxon>Drosophilidae</taxon>
        <taxon>Drosophila</taxon>
        <taxon>Sophophora</taxon>
    </lineage>
</organism>
<dbReference type="AlphaFoldDB" id="Q6IGK8"/>
<protein>
    <submittedName>
        <fullName evidence="2">HDC06050</fullName>
    </submittedName>
</protein>
<gene>
    <name evidence="2" type="ORF">HDC06050</name>
</gene>
<evidence type="ECO:0000313" key="2">
    <source>
        <dbReference type="EMBL" id="DAA02456.1"/>
    </source>
</evidence>
<evidence type="ECO:0000256" key="1">
    <source>
        <dbReference type="SAM" id="Coils"/>
    </source>
</evidence>
<name>Q6IGK8_DROME</name>